<evidence type="ECO:0000313" key="9">
    <source>
        <dbReference type="Proteomes" id="UP001596289"/>
    </source>
</evidence>
<comment type="subcellular location">
    <subcellularLocation>
        <location evidence="1">Cell membrane</location>
        <topology evidence="1">Multi-pass membrane protein</topology>
    </subcellularLocation>
</comment>
<evidence type="ECO:0000256" key="4">
    <source>
        <dbReference type="ARBA" id="ARBA00022989"/>
    </source>
</evidence>
<proteinExistence type="predicted"/>
<accession>A0ABW1RGP1</accession>
<evidence type="ECO:0000259" key="7">
    <source>
        <dbReference type="PROSITE" id="PS50850"/>
    </source>
</evidence>
<dbReference type="Proteomes" id="UP001596289">
    <property type="component" value="Unassembled WGS sequence"/>
</dbReference>
<keyword evidence="9" id="KW-1185">Reference proteome</keyword>
<dbReference type="InterPro" id="IPR036259">
    <property type="entry name" value="MFS_trans_sf"/>
</dbReference>
<feature type="transmembrane region" description="Helical" evidence="6">
    <location>
        <begin position="229"/>
        <end position="247"/>
    </location>
</feature>
<reference evidence="9" key="1">
    <citation type="journal article" date="2019" name="Int. J. Syst. Evol. Microbiol.">
        <title>The Global Catalogue of Microorganisms (GCM) 10K type strain sequencing project: providing services to taxonomists for standard genome sequencing and annotation.</title>
        <authorList>
            <consortium name="The Broad Institute Genomics Platform"/>
            <consortium name="The Broad Institute Genome Sequencing Center for Infectious Disease"/>
            <person name="Wu L."/>
            <person name="Ma J."/>
        </authorList>
    </citation>
    <scope>NUCLEOTIDE SEQUENCE [LARGE SCALE GENOMIC DNA]</scope>
    <source>
        <strain evidence="9">CCM 8904</strain>
    </source>
</reference>
<evidence type="ECO:0000256" key="5">
    <source>
        <dbReference type="ARBA" id="ARBA00023136"/>
    </source>
</evidence>
<dbReference type="Pfam" id="PF07690">
    <property type="entry name" value="MFS_1"/>
    <property type="match status" value="1"/>
</dbReference>
<feature type="transmembrane region" description="Helical" evidence="6">
    <location>
        <begin position="267"/>
        <end position="287"/>
    </location>
</feature>
<feature type="transmembrane region" description="Helical" evidence="6">
    <location>
        <begin position="49"/>
        <end position="69"/>
    </location>
</feature>
<comment type="caution">
    <text evidence="8">The sequence shown here is derived from an EMBL/GenBank/DDBJ whole genome shotgun (WGS) entry which is preliminary data.</text>
</comment>
<dbReference type="Gene3D" id="1.20.1250.20">
    <property type="entry name" value="MFS general substrate transporter like domains"/>
    <property type="match status" value="1"/>
</dbReference>
<dbReference type="PANTHER" id="PTHR23508">
    <property type="entry name" value="CARBOXYLIC ACID TRANSPORTER PROTEIN HOMOLOG"/>
    <property type="match status" value="1"/>
</dbReference>
<dbReference type="PROSITE" id="PS50850">
    <property type="entry name" value="MFS"/>
    <property type="match status" value="1"/>
</dbReference>
<keyword evidence="2" id="KW-0813">Transport</keyword>
<feature type="transmembrane region" description="Helical" evidence="6">
    <location>
        <begin position="172"/>
        <end position="190"/>
    </location>
</feature>
<feature type="transmembrane region" description="Helical" evidence="6">
    <location>
        <begin position="299"/>
        <end position="318"/>
    </location>
</feature>
<dbReference type="EMBL" id="JBHSSL010000056">
    <property type="protein sequence ID" value="MFC6170943.1"/>
    <property type="molecule type" value="Genomic_DNA"/>
</dbReference>
<feature type="domain" description="Major facilitator superfamily (MFS) profile" evidence="7">
    <location>
        <begin position="12"/>
        <end position="413"/>
    </location>
</feature>
<evidence type="ECO:0000256" key="1">
    <source>
        <dbReference type="ARBA" id="ARBA00004651"/>
    </source>
</evidence>
<evidence type="ECO:0000256" key="2">
    <source>
        <dbReference type="ARBA" id="ARBA00022448"/>
    </source>
</evidence>
<feature type="transmembrane region" description="Helical" evidence="6">
    <location>
        <begin position="21"/>
        <end position="43"/>
    </location>
</feature>
<evidence type="ECO:0000256" key="6">
    <source>
        <dbReference type="SAM" id="Phobius"/>
    </source>
</evidence>
<sequence>MNQENEKLSKRDWSLISVAAIASYLDAALLVSTGVALSIWAGYFHMSPWLAGILSTMLTISVAVGSYVGGNLSDRFGRVRVFNLDILLVGIGTAIITFAYNIPTLLIGLAIAGLASGADLPTSLAVISERIPQQHHGRAISSTEIFWFLGIMISQGIGFVTAKMGIIGPRTMFAWLTIVAVATWAVRAFSKKFKQIEDQLLAENQASSGNGNEEQQKVKLSTLLKNPHYLMPLILLTVFYLFWNLPANTWGSFLNYFMVVVNHQSQSTATLIGFVTNIVAVIILYSIYMRFADTKYRYVMMHIGLGLSLVSFVISAFLGRLWVIFAICYFVYSVCNVLDGESIYKIWTQSFYPADVRATMTGYSYAIVRAFTAVFSIFTPVIMNFSPDLLMWLLAGSLAICWLSAIMLTRLVKGYGLSDPVYNPVSTTIEENSNTVK</sequence>
<dbReference type="SUPFAM" id="SSF103473">
    <property type="entry name" value="MFS general substrate transporter"/>
    <property type="match status" value="1"/>
</dbReference>
<evidence type="ECO:0000313" key="8">
    <source>
        <dbReference type="EMBL" id="MFC6170943.1"/>
    </source>
</evidence>
<keyword evidence="4 6" id="KW-1133">Transmembrane helix</keyword>
<protein>
    <submittedName>
        <fullName evidence="8">MFS transporter</fullName>
    </submittedName>
</protein>
<dbReference type="PANTHER" id="PTHR23508:SF10">
    <property type="entry name" value="CARBOXYLIC ACID TRANSPORTER PROTEIN HOMOLOG"/>
    <property type="match status" value="1"/>
</dbReference>
<evidence type="ECO:0000256" key="3">
    <source>
        <dbReference type="ARBA" id="ARBA00022692"/>
    </source>
</evidence>
<feature type="transmembrane region" description="Helical" evidence="6">
    <location>
        <begin position="146"/>
        <end position="166"/>
    </location>
</feature>
<dbReference type="InterPro" id="IPR011701">
    <property type="entry name" value="MFS"/>
</dbReference>
<keyword evidence="5 6" id="KW-0472">Membrane</keyword>
<feature type="transmembrane region" description="Helical" evidence="6">
    <location>
        <begin position="389"/>
        <end position="408"/>
    </location>
</feature>
<gene>
    <name evidence="8" type="ORF">ACFQGP_10175</name>
</gene>
<keyword evidence="3 6" id="KW-0812">Transmembrane</keyword>
<feature type="transmembrane region" description="Helical" evidence="6">
    <location>
        <begin position="365"/>
        <end position="383"/>
    </location>
</feature>
<feature type="transmembrane region" description="Helical" evidence="6">
    <location>
        <begin position="106"/>
        <end position="126"/>
    </location>
</feature>
<name>A0ABW1RGP1_9LACO</name>
<organism evidence="8 9">
    <name type="scientific">Loigolactobacillus jiayinensis</name>
    <dbReference type="NCBI Taxonomy" id="2486016"/>
    <lineage>
        <taxon>Bacteria</taxon>
        <taxon>Bacillati</taxon>
        <taxon>Bacillota</taxon>
        <taxon>Bacilli</taxon>
        <taxon>Lactobacillales</taxon>
        <taxon>Lactobacillaceae</taxon>
        <taxon>Loigolactobacillus</taxon>
    </lineage>
</organism>
<dbReference type="InterPro" id="IPR020846">
    <property type="entry name" value="MFS_dom"/>
</dbReference>
<feature type="transmembrane region" description="Helical" evidence="6">
    <location>
        <begin position="81"/>
        <end position="100"/>
    </location>
</feature>
<dbReference type="RefSeq" id="WP_164509515.1">
    <property type="nucleotide sequence ID" value="NZ_JBHSSL010000056.1"/>
</dbReference>